<evidence type="ECO:0000256" key="1">
    <source>
        <dbReference type="SAM" id="SignalP"/>
    </source>
</evidence>
<dbReference type="KEGG" id="acad:UA74_29475"/>
<keyword evidence="1" id="KW-0732">Signal</keyword>
<dbReference type="Proteomes" id="UP000185511">
    <property type="component" value="Chromosome"/>
</dbReference>
<dbReference type="AlphaFoldDB" id="A0AAC9PV87"/>
<sequence length="85" mass="9368">MQIRKMLAKTLIAGAIVVAPVLAATPAMAGEYDKGHDDKGKGQEFRLDVGEWNTYKVYSDLEVKVDFKTGFEFEGGDFAFASIDF</sequence>
<protein>
    <recommendedName>
        <fullName evidence="4">Porin</fullName>
    </recommendedName>
</protein>
<evidence type="ECO:0000313" key="3">
    <source>
        <dbReference type="Proteomes" id="UP000185511"/>
    </source>
</evidence>
<feature type="chain" id="PRO_5041903385" description="Porin" evidence="1">
    <location>
        <begin position="30"/>
        <end position="85"/>
    </location>
</feature>
<name>A0AAC9PV87_9PSEU</name>
<reference evidence="3" key="1">
    <citation type="submission" date="2016-06" db="EMBL/GenBank/DDBJ databases">
        <title>Complete genome sequence of Actinoalloteichus fjordicus DSM 46855 (=ADI127-17), type strain of the new species Actinoalloteichus fjordicus.</title>
        <authorList>
            <person name="Ruckert C."/>
            <person name="Nouioui I."/>
            <person name="Willmese J."/>
            <person name="van Wezel G."/>
            <person name="Klenk H.-P."/>
            <person name="Kalinowski J."/>
            <person name="Zotchev S.B."/>
        </authorList>
    </citation>
    <scope>NUCLEOTIDE SEQUENCE [LARGE SCALE GENOMIC DNA]</scope>
    <source>
        <strain evidence="3">ADI127-7</strain>
    </source>
</reference>
<accession>A0AAC9PV87</accession>
<evidence type="ECO:0000313" key="2">
    <source>
        <dbReference type="EMBL" id="APU17887.1"/>
    </source>
</evidence>
<gene>
    <name evidence="2" type="ORF">UA74_29475</name>
</gene>
<dbReference type="RefSeq" id="WP_157434512.1">
    <property type="nucleotide sequence ID" value="NZ_CP016076.1"/>
</dbReference>
<organism evidence="2 3">
    <name type="scientific">Actinoalloteichus fjordicus</name>
    <dbReference type="NCBI Taxonomy" id="1612552"/>
    <lineage>
        <taxon>Bacteria</taxon>
        <taxon>Bacillati</taxon>
        <taxon>Actinomycetota</taxon>
        <taxon>Actinomycetes</taxon>
        <taxon>Pseudonocardiales</taxon>
        <taxon>Pseudonocardiaceae</taxon>
        <taxon>Actinoalloteichus</taxon>
    </lineage>
</organism>
<dbReference type="EMBL" id="CP016076">
    <property type="protein sequence ID" value="APU17887.1"/>
    <property type="molecule type" value="Genomic_DNA"/>
</dbReference>
<feature type="signal peptide" evidence="1">
    <location>
        <begin position="1"/>
        <end position="29"/>
    </location>
</feature>
<keyword evidence="3" id="KW-1185">Reference proteome</keyword>
<proteinExistence type="predicted"/>
<evidence type="ECO:0008006" key="4">
    <source>
        <dbReference type="Google" id="ProtNLM"/>
    </source>
</evidence>